<dbReference type="Pfam" id="PF00589">
    <property type="entry name" value="Phage_integrase"/>
    <property type="match status" value="1"/>
</dbReference>
<dbReference type="AlphaFoldDB" id="A0A532V944"/>
<dbReference type="InterPro" id="IPR002104">
    <property type="entry name" value="Integrase_catalytic"/>
</dbReference>
<comment type="caution">
    <text evidence="7">The sequence shown here is derived from an EMBL/GenBank/DDBJ whole genome shotgun (WGS) entry which is preliminary data.</text>
</comment>
<dbReference type="Gene3D" id="1.10.150.130">
    <property type="match status" value="1"/>
</dbReference>
<sequence length="425" mass="48768">MGIQMNKRQIFFIIAIAVGILLLILLAKKMGTVTDQPVLRRKSRHKRTREEREIGRLNVKSLDIRAGADRIPVDVGIYRRENGMLYVRVMIDGKLIRRSLETRKESEALLKIRSVIMAALEGQKAKEVPTLAEFTKTYLAYSKRQYSKSTYARNLCRMSKLIENFGSMRLDQIDKRAIKLHSQKRLQEVSPASVNCERSLLSSIMEYACELDFIQENPVRKVKKLRESPGRERYLTPDEIKRLLDACKALSERKGVGHNPILYEIVLTAILTGLRKGNLQNLKWSQVDFKTGNIIIPAGEHKNRKPLYFPINPYLQEILSGLRHNYPYAEYVFCKADGTEYGDWKRSFNTACETAGLEDVRFHDLRHTCGTLLNMLGTNQYTIRALMGHRTLAASKRYVHTPPETVREASNALGDRLRRILDGSD</sequence>
<dbReference type="Proteomes" id="UP000317778">
    <property type="component" value="Unassembled WGS sequence"/>
</dbReference>
<organism evidence="7 8">
    <name type="scientific">candidate division TA06 bacterium B3_TA06</name>
    <dbReference type="NCBI Taxonomy" id="2012487"/>
    <lineage>
        <taxon>Bacteria</taxon>
        <taxon>Bacteria division TA06</taxon>
    </lineage>
</organism>
<dbReference type="GO" id="GO:0006310">
    <property type="term" value="P:DNA recombination"/>
    <property type="evidence" value="ECO:0007669"/>
    <property type="project" value="UniProtKB-KW"/>
</dbReference>
<evidence type="ECO:0000256" key="1">
    <source>
        <dbReference type="ARBA" id="ARBA00008857"/>
    </source>
</evidence>
<dbReference type="Gene3D" id="1.10.443.10">
    <property type="entry name" value="Intergrase catalytic core"/>
    <property type="match status" value="1"/>
</dbReference>
<dbReference type="InterPro" id="IPR010998">
    <property type="entry name" value="Integrase_recombinase_N"/>
</dbReference>
<feature type="domain" description="Core-binding (CB)" evidence="6">
    <location>
        <begin position="129"/>
        <end position="209"/>
    </location>
</feature>
<dbReference type="PROSITE" id="PS51900">
    <property type="entry name" value="CB"/>
    <property type="match status" value="1"/>
</dbReference>
<evidence type="ECO:0000256" key="3">
    <source>
        <dbReference type="ARBA" id="ARBA00023172"/>
    </source>
</evidence>
<evidence type="ECO:0000256" key="4">
    <source>
        <dbReference type="PROSITE-ProRule" id="PRU01248"/>
    </source>
</evidence>
<evidence type="ECO:0000259" key="5">
    <source>
        <dbReference type="PROSITE" id="PS51898"/>
    </source>
</evidence>
<dbReference type="PANTHER" id="PTHR30349">
    <property type="entry name" value="PHAGE INTEGRASE-RELATED"/>
    <property type="match status" value="1"/>
</dbReference>
<name>A0A532V944_UNCT6</name>
<dbReference type="SUPFAM" id="SSF56349">
    <property type="entry name" value="DNA breaking-rejoining enzymes"/>
    <property type="match status" value="1"/>
</dbReference>
<dbReference type="InterPro" id="IPR044068">
    <property type="entry name" value="CB"/>
</dbReference>
<dbReference type="EMBL" id="NJBO01000003">
    <property type="protein sequence ID" value="TKJ43719.1"/>
    <property type="molecule type" value="Genomic_DNA"/>
</dbReference>
<protein>
    <recommendedName>
        <fullName evidence="9">Tyr recombinase domain-containing protein</fullName>
    </recommendedName>
</protein>
<dbReference type="CDD" id="cd00796">
    <property type="entry name" value="INT_Rci_Hp1_C"/>
    <property type="match status" value="1"/>
</dbReference>
<feature type="domain" description="Tyr recombinase" evidence="5">
    <location>
        <begin position="230"/>
        <end position="411"/>
    </location>
</feature>
<keyword evidence="2 4" id="KW-0238">DNA-binding</keyword>
<evidence type="ECO:0000313" key="7">
    <source>
        <dbReference type="EMBL" id="TKJ43719.1"/>
    </source>
</evidence>
<evidence type="ECO:0008006" key="9">
    <source>
        <dbReference type="Google" id="ProtNLM"/>
    </source>
</evidence>
<evidence type="ECO:0000313" key="8">
    <source>
        <dbReference type="Proteomes" id="UP000317778"/>
    </source>
</evidence>
<accession>A0A532V944</accession>
<keyword evidence="3" id="KW-0233">DNA recombination</keyword>
<dbReference type="GO" id="GO:0003677">
    <property type="term" value="F:DNA binding"/>
    <property type="evidence" value="ECO:0007669"/>
    <property type="project" value="UniProtKB-UniRule"/>
</dbReference>
<dbReference type="PROSITE" id="PS51898">
    <property type="entry name" value="TYR_RECOMBINASE"/>
    <property type="match status" value="1"/>
</dbReference>
<dbReference type="InterPro" id="IPR011010">
    <property type="entry name" value="DNA_brk_join_enz"/>
</dbReference>
<proteinExistence type="inferred from homology"/>
<comment type="similarity">
    <text evidence="1">Belongs to the 'phage' integrase family.</text>
</comment>
<dbReference type="InterPro" id="IPR050090">
    <property type="entry name" value="Tyrosine_recombinase_XerCD"/>
</dbReference>
<dbReference type="InterPro" id="IPR013762">
    <property type="entry name" value="Integrase-like_cat_sf"/>
</dbReference>
<evidence type="ECO:0000259" key="6">
    <source>
        <dbReference type="PROSITE" id="PS51900"/>
    </source>
</evidence>
<dbReference type="GO" id="GO:0015074">
    <property type="term" value="P:DNA integration"/>
    <property type="evidence" value="ECO:0007669"/>
    <property type="project" value="InterPro"/>
</dbReference>
<dbReference type="PANTHER" id="PTHR30349:SF64">
    <property type="entry name" value="PROPHAGE INTEGRASE INTD-RELATED"/>
    <property type="match status" value="1"/>
</dbReference>
<reference evidence="7 8" key="1">
    <citation type="submission" date="2017-06" db="EMBL/GenBank/DDBJ databases">
        <title>Novel microbial phyla capable of carbon fixation and sulfur reduction in deep-sea sediments.</title>
        <authorList>
            <person name="Huang J."/>
            <person name="Baker B."/>
            <person name="Wang Y."/>
        </authorList>
    </citation>
    <scope>NUCLEOTIDE SEQUENCE [LARGE SCALE GENOMIC DNA]</scope>
    <source>
        <strain evidence="7">B3_TA06</strain>
    </source>
</reference>
<evidence type="ECO:0000256" key="2">
    <source>
        <dbReference type="ARBA" id="ARBA00023125"/>
    </source>
</evidence>
<gene>
    <name evidence="7" type="ORF">CEE36_03265</name>
</gene>